<dbReference type="AlphaFoldDB" id="A0A0K2VZX4"/>
<dbReference type="InterPro" id="IPR044005">
    <property type="entry name" value="DZR_2"/>
</dbReference>
<dbReference type="InterPro" id="IPR051910">
    <property type="entry name" value="ComF/GntX_DNA_util-trans"/>
</dbReference>
<keyword evidence="4" id="KW-0808">Transferase</keyword>
<dbReference type="PANTHER" id="PTHR47505:SF1">
    <property type="entry name" value="DNA UTILIZATION PROTEIN YHGH"/>
    <property type="match status" value="1"/>
</dbReference>
<dbReference type="InterPro" id="IPR029057">
    <property type="entry name" value="PRTase-like"/>
</dbReference>
<dbReference type="Pfam" id="PF00156">
    <property type="entry name" value="Pribosyltran"/>
    <property type="match status" value="1"/>
</dbReference>
<organism evidence="4 5">
    <name type="scientific">Mesorhizobium plurifarium</name>
    <dbReference type="NCBI Taxonomy" id="69974"/>
    <lineage>
        <taxon>Bacteria</taxon>
        <taxon>Pseudomonadati</taxon>
        <taxon>Pseudomonadota</taxon>
        <taxon>Alphaproteobacteria</taxon>
        <taxon>Hyphomicrobiales</taxon>
        <taxon>Phyllobacteriaceae</taxon>
        <taxon>Mesorhizobium</taxon>
    </lineage>
</organism>
<dbReference type="InterPro" id="IPR000836">
    <property type="entry name" value="PRTase_dom"/>
</dbReference>
<feature type="domain" description="Phosphoribosyltransferase" evidence="2">
    <location>
        <begin position="168"/>
        <end position="253"/>
    </location>
</feature>
<feature type="domain" description="Double zinc ribbon" evidence="3">
    <location>
        <begin position="26"/>
        <end position="72"/>
    </location>
</feature>
<evidence type="ECO:0000313" key="5">
    <source>
        <dbReference type="Proteomes" id="UP000182888"/>
    </source>
</evidence>
<evidence type="ECO:0000256" key="1">
    <source>
        <dbReference type="ARBA" id="ARBA00008007"/>
    </source>
</evidence>
<sequence>MADPVHKIKTIAVQDMTRQALAWPARLLFPPVCAGCRRHVSQPGVLCGACWPKLRLLEKPWCPVMGTPFTHDMGEGFLSAEAIADPPPFERARAAVIYSGVARQMVQGLKYQDRTDLAPWMANWMMRAGAELIAEADLIVPVPLHWRRFFRRQFNQSAELGRAVAKLGGLSFSPSAVRRVKLTRQQVGLERHEREENVRAAFRVPPHAEIEIAGRRVLVIDDVYTTGATARAVAKALKRGGAGAVDVLTFARVLPGDFRPDDSATI</sequence>
<dbReference type="EMBL" id="CCND01000016">
    <property type="protein sequence ID" value="CDX57815.1"/>
    <property type="molecule type" value="Genomic_DNA"/>
</dbReference>
<dbReference type="GO" id="GO:0016757">
    <property type="term" value="F:glycosyltransferase activity"/>
    <property type="evidence" value="ECO:0007669"/>
    <property type="project" value="UniProtKB-KW"/>
</dbReference>
<comment type="similarity">
    <text evidence="1">Belongs to the ComF/GntX family.</text>
</comment>
<evidence type="ECO:0000313" key="4">
    <source>
        <dbReference type="EMBL" id="CDX57815.1"/>
    </source>
</evidence>
<dbReference type="Gene3D" id="3.40.50.2020">
    <property type="match status" value="1"/>
</dbReference>
<protein>
    <submittedName>
        <fullName evidence="4">Phosphoribosyltransferase</fullName>
    </submittedName>
</protein>
<evidence type="ECO:0000259" key="2">
    <source>
        <dbReference type="Pfam" id="PF00156"/>
    </source>
</evidence>
<keyword evidence="4" id="KW-0328">Glycosyltransferase</keyword>
<dbReference type="CDD" id="cd06223">
    <property type="entry name" value="PRTases_typeI"/>
    <property type="match status" value="1"/>
</dbReference>
<evidence type="ECO:0000259" key="3">
    <source>
        <dbReference type="Pfam" id="PF18912"/>
    </source>
</evidence>
<name>A0A0K2VZX4_MESPL</name>
<accession>A0A0K2VZX4</accession>
<proteinExistence type="inferred from homology"/>
<dbReference type="Pfam" id="PF18912">
    <property type="entry name" value="DZR_2"/>
    <property type="match status" value="1"/>
</dbReference>
<reference evidence="5" key="1">
    <citation type="submission" date="2014-08" db="EMBL/GenBank/DDBJ databases">
        <authorList>
            <person name="Edwards T."/>
        </authorList>
    </citation>
    <scope>NUCLEOTIDE SEQUENCE [LARGE SCALE GENOMIC DNA]</scope>
</reference>
<dbReference type="Proteomes" id="UP000182888">
    <property type="component" value="Unassembled WGS sequence"/>
</dbReference>
<dbReference type="PANTHER" id="PTHR47505">
    <property type="entry name" value="DNA UTILIZATION PROTEIN YHGH"/>
    <property type="match status" value="1"/>
</dbReference>
<gene>
    <name evidence="4" type="ORF">MPL1032_230022</name>
</gene>
<dbReference type="SUPFAM" id="SSF53271">
    <property type="entry name" value="PRTase-like"/>
    <property type="match status" value="1"/>
</dbReference>